<keyword evidence="2" id="KW-0521">NADP</keyword>
<dbReference type="GO" id="GO:0016616">
    <property type="term" value="F:oxidoreductase activity, acting on the CH-OH group of donors, NAD or NADP as acceptor"/>
    <property type="evidence" value="ECO:0007669"/>
    <property type="project" value="TreeGrafter"/>
</dbReference>
<evidence type="ECO:0000256" key="1">
    <source>
        <dbReference type="ARBA" id="ARBA00006484"/>
    </source>
</evidence>
<protein>
    <submittedName>
        <fullName evidence="3">Uncharacterized protein</fullName>
    </submittedName>
</protein>
<dbReference type="SUPFAM" id="SSF51735">
    <property type="entry name" value="NAD(P)-binding Rossmann-fold domains"/>
    <property type="match status" value="1"/>
</dbReference>
<organism evidence="3 4">
    <name type="scientific">Exophiala oligosperma</name>
    <dbReference type="NCBI Taxonomy" id="215243"/>
    <lineage>
        <taxon>Eukaryota</taxon>
        <taxon>Fungi</taxon>
        <taxon>Dikarya</taxon>
        <taxon>Ascomycota</taxon>
        <taxon>Pezizomycotina</taxon>
        <taxon>Eurotiomycetes</taxon>
        <taxon>Chaetothyriomycetidae</taxon>
        <taxon>Chaetothyriales</taxon>
        <taxon>Herpotrichiellaceae</taxon>
        <taxon>Exophiala</taxon>
    </lineage>
</organism>
<dbReference type="HOGENOM" id="CLU_010194_1_0_1"/>
<dbReference type="CDD" id="cd05233">
    <property type="entry name" value="SDR_c"/>
    <property type="match status" value="1"/>
</dbReference>
<proteinExistence type="inferred from homology"/>
<dbReference type="PRINTS" id="PR00080">
    <property type="entry name" value="SDRFAMILY"/>
</dbReference>
<dbReference type="InterPro" id="IPR002347">
    <property type="entry name" value="SDR_fam"/>
</dbReference>
<name>A0A0D2C7P1_9EURO</name>
<dbReference type="OrthoDB" id="5840532at2759"/>
<dbReference type="FunFam" id="3.40.50.720:FF:000084">
    <property type="entry name" value="Short-chain dehydrogenase reductase"/>
    <property type="match status" value="1"/>
</dbReference>
<keyword evidence="4" id="KW-1185">Reference proteome</keyword>
<dbReference type="EMBL" id="KN847333">
    <property type="protein sequence ID" value="KIW45827.1"/>
    <property type="molecule type" value="Genomic_DNA"/>
</dbReference>
<evidence type="ECO:0000256" key="2">
    <source>
        <dbReference type="ARBA" id="ARBA00022857"/>
    </source>
</evidence>
<dbReference type="RefSeq" id="XP_016266043.1">
    <property type="nucleotide sequence ID" value="XM_016402146.1"/>
</dbReference>
<evidence type="ECO:0000313" key="3">
    <source>
        <dbReference type="EMBL" id="KIW45827.1"/>
    </source>
</evidence>
<dbReference type="VEuPathDB" id="FungiDB:PV06_01538"/>
<comment type="similarity">
    <text evidence="1">Belongs to the short-chain dehydrogenases/reductases (SDR) family.</text>
</comment>
<dbReference type="AlphaFoldDB" id="A0A0D2C7P1"/>
<dbReference type="Gene3D" id="3.40.50.720">
    <property type="entry name" value="NAD(P)-binding Rossmann-like Domain"/>
    <property type="match status" value="1"/>
</dbReference>
<dbReference type="PANTHER" id="PTHR42760">
    <property type="entry name" value="SHORT-CHAIN DEHYDROGENASES/REDUCTASES FAMILY MEMBER"/>
    <property type="match status" value="1"/>
</dbReference>
<dbReference type="InterPro" id="IPR036291">
    <property type="entry name" value="NAD(P)-bd_dom_sf"/>
</dbReference>
<dbReference type="STRING" id="215243.A0A0D2C7P1"/>
<reference evidence="3 4" key="1">
    <citation type="submission" date="2015-01" db="EMBL/GenBank/DDBJ databases">
        <title>The Genome Sequence of Exophiala oligosperma CBS72588.</title>
        <authorList>
            <consortium name="The Broad Institute Genomics Platform"/>
            <person name="Cuomo C."/>
            <person name="de Hoog S."/>
            <person name="Gorbushina A."/>
            <person name="Stielow B."/>
            <person name="Teixiera M."/>
            <person name="Abouelleil A."/>
            <person name="Chapman S.B."/>
            <person name="Priest M."/>
            <person name="Young S.K."/>
            <person name="Wortman J."/>
            <person name="Nusbaum C."/>
            <person name="Birren B."/>
        </authorList>
    </citation>
    <scope>NUCLEOTIDE SEQUENCE [LARGE SCALE GENOMIC DNA]</scope>
    <source>
        <strain evidence="3 4">CBS 72588</strain>
    </source>
</reference>
<dbReference type="Proteomes" id="UP000053342">
    <property type="component" value="Unassembled WGS sequence"/>
</dbReference>
<dbReference type="PRINTS" id="PR00081">
    <property type="entry name" value="GDHRDH"/>
</dbReference>
<accession>A0A0D2C7P1</accession>
<dbReference type="Pfam" id="PF13561">
    <property type="entry name" value="adh_short_C2"/>
    <property type="match status" value="1"/>
</dbReference>
<dbReference type="GeneID" id="27353612"/>
<gene>
    <name evidence="3" type="ORF">PV06_01538</name>
</gene>
<sequence>MAPTPYRMKGIALITGAASGIGRAVAHTFVLEGCTRLVLADLNSDGLQTVSDEVKALDSNVQTCLVTCDISVEADVQRMVDEAVRVFGGIHYAVNNAGISSKPRVRTHELEVEAYDRVQNVNQRGLWLCERAELRQMLTQEPILRSRSGAIPQRGSIVNISSIFGRVSHENVGVYAPSKAAVLGISRTDACAYGKDGIRVNSVCPGYIRTPLLDHQIKIGTYPEEMIKLIPIQRWGFAEEIAEGVVFLASEKASFITGEELYIDGGSVIKCHG</sequence>
<evidence type="ECO:0000313" key="4">
    <source>
        <dbReference type="Proteomes" id="UP000053342"/>
    </source>
</evidence>